<evidence type="ECO:0000313" key="2">
    <source>
        <dbReference type="EMBL" id="MBB5330453.1"/>
    </source>
</evidence>
<dbReference type="EMBL" id="JACHEB010000010">
    <property type="protein sequence ID" value="MBB5330453.1"/>
    <property type="molecule type" value="Genomic_DNA"/>
</dbReference>
<dbReference type="Proteomes" id="UP000535182">
    <property type="component" value="Unassembled WGS sequence"/>
</dbReference>
<protein>
    <submittedName>
        <fullName evidence="2">Uncharacterized protein</fullName>
    </submittedName>
</protein>
<comment type="caution">
    <text evidence="2">The sequence shown here is derived from an EMBL/GenBank/DDBJ whole genome shotgun (WGS) entry which is preliminary data.</text>
</comment>
<reference evidence="2 3" key="1">
    <citation type="submission" date="2020-08" db="EMBL/GenBank/DDBJ databases">
        <title>Genomic Encyclopedia of Type Strains, Phase IV (KMG-V): Genome sequencing to study the core and pangenomes of soil and plant-associated prokaryotes.</title>
        <authorList>
            <person name="Whitman W."/>
        </authorList>
    </citation>
    <scope>NUCLEOTIDE SEQUENCE [LARGE SCALE GENOMIC DNA]</scope>
    <source>
        <strain evidence="2 3">X5P2</strain>
    </source>
</reference>
<dbReference type="AlphaFoldDB" id="A0A9X0QHC1"/>
<proteinExistence type="predicted"/>
<keyword evidence="3" id="KW-1185">Reference proteome</keyword>
<gene>
    <name evidence="2" type="ORF">HDF14_004088</name>
</gene>
<organism evidence="2 3">
    <name type="scientific">Tunturiibacter gelidiferens</name>
    <dbReference type="NCBI Taxonomy" id="3069689"/>
    <lineage>
        <taxon>Bacteria</taxon>
        <taxon>Pseudomonadati</taxon>
        <taxon>Acidobacteriota</taxon>
        <taxon>Terriglobia</taxon>
        <taxon>Terriglobales</taxon>
        <taxon>Acidobacteriaceae</taxon>
        <taxon>Tunturiibacter</taxon>
    </lineage>
</organism>
<evidence type="ECO:0000313" key="3">
    <source>
        <dbReference type="Proteomes" id="UP000535182"/>
    </source>
</evidence>
<evidence type="ECO:0000256" key="1">
    <source>
        <dbReference type="SAM" id="MobiDB-lite"/>
    </source>
</evidence>
<sequence length="40" mass="4263">MASVPVAYTVDRSEQLIATVTGTGDGGVENGLRNRNAWQQ</sequence>
<name>A0A9X0QHC1_9BACT</name>
<feature type="region of interest" description="Disordered" evidence="1">
    <location>
        <begin position="21"/>
        <end position="40"/>
    </location>
</feature>
<accession>A0A9X0QHC1</accession>